<feature type="binding site" evidence="7">
    <location>
        <position position="54"/>
    </location>
    <ligand>
        <name>Zn(2+)</name>
        <dbReference type="ChEBI" id="CHEBI:29105"/>
        <label>1</label>
    </ligand>
</feature>
<evidence type="ECO:0000256" key="2">
    <source>
        <dbReference type="ARBA" id="ARBA00004963"/>
    </source>
</evidence>
<feature type="binding site" evidence="7">
    <location>
        <position position="128"/>
    </location>
    <ligand>
        <name>Zn(2+)</name>
        <dbReference type="ChEBI" id="CHEBI:29105"/>
        <label>1</label>
    </ligand>
</feature>
<dbReference type="GO" id="GO:0019243">
    <property type="term" value="P:methylglyoxal catabolic process to D-lactate via S-lactoyl-glutathione"/>
    <property type="evidence" value="ECO:0007669"/>
    <property type="project" value="UniProtKB-UniRule"/>
</dbReference>
<dbReference type="InterPro" id="IPR032282">
    <property type="entry name" value="HAGH_C"/>
</dbReference>
<proteinExistence type="inferred from homology"/>
<dbReference type="OrthoDB" id="9802897at2"/>
<comment type="similarity">
    <text evidence="3 7">Belongs to the metallo-beta-lactamase superfamily. Glyoxalase II family.</text>
</comment>
<feature type="binding site" evidence="7">
    <location>
        <position position="109"/>
    </location>
    <ligand>
        <name>Zn(2+)</name>
        <dbReference type="ChEBI" id="CHEBI:29105"/>
        <label>1</label>
    </ligand>
</feature>
<evidence type="ECO:0000259" key="8">
    <source>
        <dbReference type="SMART" id="SM00849"/>
    </source>
</evidence>
<dbReference type="PANTHER" id="PTHR43705">
    <property type="entry name" value="HYDROXYACYLGLUTATHIONE HYDROLASE"/>
    <property type="match status" value="1"/>
</dbReference>
<dbReference type="SMART" id="SM00849">
    <property type="entry name" value="Lactamase_B"/>
    <property type="match status" value="1"/>
</dbReference>
<evidence type="ECO:0000256" key="3">
    <source>
        <dbReference type="ARBA" id="ARBA00006759"/>
    </source>
</evidence>
<evidence type="ECO:0000256" key="4">
    <source>
        <dbReference type="ARBA" id="ARBA00022723"/>
    </source>
</evidence>
<dbReference type="EC" id="3.1.2.6" evidence="7"/>
<keyword evidence="10" id="KW-1185">Reference proteome</keyword>
<accession>A0A2T5J1L9</accession>
<gene>
    <name evidence="7" type="primary">gloB</name>
    <name evidence="9" type="ORF">C8N29_10389</name>
</gene>
<dbReference type="RefSeq" id="WP_107864783.1">
    <property type="nucleotide sequence ID" value="NZ_QAON01000003.1"/>
</dbReference>
<dbReference type="HAMAP" id="MF_01374">
    <property type="entry name" value="Glyoxalase_2"/>
    <property type="match status" value="1"/>
</dbReference>
<comment type="function">
    <text evidence="7">Thiolesterase that catalyzes the hydrolysis of S-D-lactoyl-glutathione to form glutathione and D-lactic acid.</text>
</comment>
<evidence type="ECO:0000313" key="9">
    <source>
        <dbReference type="EMBL" id="PTQ90336.1"/>
    </source>
</evidence>
<feature type="binding site" evidence="7">
    <location>
        <position position="128"/>
    </location>
    <ligand>
        <name>Zn(2+)</name>
        <dbReference type="ChEBI" id="CHEBI:29105"/>
        <label>2</label>
    </ligand>
</feature>
<evidence type="ECO:0000313" key="10">
    <source>
        <dbReference type="Proteomes" id="UP000244223"/>
    </source>
</evidence>
<feature type="binding site" evidence="7">
    <location>
        <position position="167"/>
    </location>
    <ligand>
        <name>Zn(2+)</name>
        <dbReference type="ChEBI" id="CHEBI:29105"/>
        <label>2</label>
    </ligand>
</feature>
<keyword evidence="5 7" id="KW-0378">Hydrolase</keyword>
<reference evidence="9 10" key="1">
    <citation type="submission" date="2018-04" db="EMBL/GenBank/DDBJ databases">
        <title>Genomic Encyclopedia of Archaeal and Bacterial Type Strains, Phase II (KMG-II): from individual species to whole genera.</title>
        <authorList>
            <person name="Goeker M."/>
        </authorList>
    </citation>
    <scope>NUCLEOTIDE SEQUENCE [LARGE SCALE GENOMIC DNA]</scope>
    <source>
        <strain evidence="9 10">DSM 5822</strain>
    </source>
</reference>
<comment type="subunit">
    <text evidence="7">Monomer.</text>
</comment>
<evidence type="ECO:0000256" key="6">
    <source>
        <dbReference type="ARBA" id="ARBA00022833"/>
    </source>
</evidence>
<dbReference type="CDD" id="cd07723">
    <property type="entry name" value="hydroxyacylglutathione_hydrolase_MBL-fold"/>
    <property type="match status" value="1"/>
</dbReference>
<keyword evidence="6 7" id="KW-0862">Zinc</keyword>
<feature type="binding site" evidence="7">
    <location>
        <position position="56"/>
    </location>
    <ligand>
        <name>Zn(2+)</name>
        <dbReference type="ChEBI" id="CHEBI:29105"/>
        <label>1</label>
    </ligand>
</feature>
<organism evidence="9 10">
    <name type="scientific">Agitococcus lubricus</name>
    <dbReference type="NCBI Taxonomy" id="1077255"/>
    <lineage>
        <taxon>Bacteria</taxon>
        <taxon>Pseudomonadati</taxon>
        <taxon>Pseudomonadota</taxon>
        <taxon>Gammaproteobacteria</taxon>
        <taxon>Moraxellales</taxon>
        <taxon>Moraxellaceae</taxon>
        <taxon>Agitococcus</taxon>
    </lineage>
</organism>
<dbReference type="AlphaFoldDB" id="A0A2T5J1L9"/>
<feature type="binding site" evidence="7">
    <location>
        <position position="59"/>
    </location>
    <ligand>
        <name>Zn(2+)</name>
        <dbReference type="ChEBI" id="CHEBI:29105"/>
        <label>2</label>
    </ligand>
</feature>
<dbReference type="Gene3D" id="3.60.15.10">
    <property type="entry name" value="Ribonuclease Z/Hydroxyacylglutathione hydrolase-like"/>
    <property type="match status" value="1"/>
</dbReference>
<evidence type="ECO:0000256" key="1">
    <source>
        <dbReference type="ARBA" id="ARBA00001623"/>
    </source>
</evidence>
<protein>
    <recommendedName>
        <fullName evidence="7">Hydroxyacylglutathione hydrolase</fullName>
        <ecNumber evidence="7">3.1.2.6</ecNumber>
    </recommendedName>
    <alternativeName>
        <fullName evidence="7">Glyoxalase II</fullName>
        <shortName evidence="7">Glx II</shortName>
    </alternativeName>
</protein>
<keyword evidence="4 7" id="KW-0479">Metal-binding</keyword>
<comment type="pathway">
    <text evidence="2 7">Secondary metabolite metabolism; methylglyoxal degradation; (R)-lactate from methylglyoxal: step 2/2.</text>
</comment>
<dbReference type="GO" id="GO:0004416">
    <property type="term" value="F:hydroxyacylglutathione hydrolase activity"/>
    <property type="evidence" value="ECO:0007669"/>
    <property type="project" value="UniProtKB-UniRule"/>
</dbReference>
<dbReference type="GO" id="GO:0046872">
    <property type="term" value="F:metal ion binding"/>
    <property type="evidence" value="ECO:0007669"/>
    <property type="project" value="UniProtKB-KW"/>
</dbReference>
<dbReference type="InterPro" id="IPR035680">
    <property type="entry name" value="Clx_II_MBL"/>
</dbReference>
<sequence>MIKLVCLPMLADNYLWLMIHPNGQTVAIDVGDYALLADYLQAHHLQLTTVLITHRHHDHTQGIPFLQQYHPNVPIYGHPSIKGITHALYGGEIVSQWAEKILVMDVKGHTGFHLAYYVLGYGWLFCGDSLFSAGCGRIFPDGNALDFYHALEKIKSLPDNTRICASHEYTLSNIDFALAIEPDNLYLQEHRIWAQQQRKQGLATLPTSLSAEKKYNPFLRCQYLIDRIQQLTHQEIKTPAHAFAALRAYKDRWSH</sequence>
<dbReference type="PANTHER" id="PTHR43705:SF1">
    <property type="entry name" value="HYDROXYACYLGLUTATHIONE HYDROLASE GLOB"/>
    <property type="match status" value="1"/>
</dbReference>
<dbReference type="UniPathway" id="UPA00619">
    <property type="reaction ID" value="UER00676"/>
</dbReference>
<dbReference type="InterPro" id="IPR001279">
    <property type="entry name" value="Metallo-B-lactamas"/>
</dbReference>
<dbReference type="Pfam" id="PF16123">
    <property type="entry name" value="HAGH_C"/>
    <property type="match status" value="1"/>
</dbReference>
<dbReference type="SUPFAM" id="SSF56281">
    <property type="entry name" value="Metallo-hydrolase/oxidoreductase"/>
    <property type="match status" value="1"/>
</dbReference>
<dbReference type="Pfam" id="PF00753">
    <property type="entry name" value="Lactamase_B"/>
    <property type="match status" value="1"/>
</dbReference>
<feature type="domain" description="Metallo-beta-lactamase" evidence="8">
    <location>
        <begin position="12"/>
        <end position="167"/>
    </location>
</feature>
<dbReference type="Proteomes" id="UP000244223">
    <property type="component" value="Unassembled WGS sequence"/>
</dbReference>
<dbReference type="InterPro" id="IPR017782">
    <property type="entry name" value="Hydroxyacylglutathione_Hdrlase"/>
</dbReference>
<comment type="catalytic activity">
    <reaction evidence="1 7">
        <text>an S-(2-hydroxyacyl)glutathione + H2O = a 2-hydroxy carboxylate + glutathione + H(+)</text>
        <dbReference type="Rhea" id="RHEA:21864"/>
        <dbReference type="ChEBI" id="CHEBI:15377"/>
        <dbReference type="ChEBI" id="CHEBI:15378"/>
        <dbReference type="ChEBI" id="CHEBI:57925"/>
        <dbReference type="ChEBI" id="CHEBI:58896"/>
        <dbReference type="ChEBI" id="CHEBI:71261"/>
        <dbReference type="EC" id="3.1.2.6"/>
    </reaction>
</comment>
<evidence type="ECO:0000256" key="5">
    <source>
        <dbReference type="ARBA" id="ARBA00022801"/>
    </source>
</evidence>
<comment type="caution">
    <text evidence="9">The sequence shown here is derived from an EMBL/GenBank/DDBJ whole genome shotgun (WGS) entry which is preliminary data.</text>
</comment>
<dbReference type="InterPro" id="IPR050110">
    <property type="entry name" value="Glyoxalase_II_hydrolase"/>
</dbReference>
<feature type="binding site" evidence="7">
    <location>
        <position position="58"/>
    </location>
    <ligand>
        <name>Zn(2+)</name>
        <dbReference type="ChEBI" id="CHEBI:29105"/>
        <label>2</label>
    </ligand>
</feature>
<comment type="cofactor">
    <cofactor evidence="7">
        <name>Zn(2+)</name>
        <dbReference type="ChEBI" id="CHEBI:29105"/>
    </cofactor>
    <text evidence="7">Binds 2 Zn(2+) ions per subunit.</text>
</comment>
<dbReference type="InterPro" id="IPR036866">
    <property type="entry name" value="RibonucZ/Hydroxyglut_hydro"/>
</dbReference>
<dbReference type="EMBL" id="QAON01000003">
    <property type="protein sequence ID" value="PTQ90336.1"/>
    <property type="molecule type" value="Genomic_DNA"/>
</dbReference>
<dbReference type="NCBIfam" id="TIGR03413">
    <property type="entry name" value="GSH_gloB"/>
    <property type="match status" value="1"/>
</dbReference>
<evidence type="ECO:0000256" key="7">
    <source>
        <dbReference type="HAMAP-Rule" id="MF_01374"/>
    </source>
</evidence>
<name>A0A2T5J1L9_9GAMM</name>